<sequence>MANIHLTPDKPYYPGGSWHIEGMLNERIIATGIYYYDSDNISESQLDFRTSIADPPAHVQDDSICMQVLYGQDRGMDLLQERGSISTSPGLALAFPNIYQHHVSPFHLVDLTKPGRRKILAFFLVDPNHVVPSTSNVAPQQKDWMLDFMHDLGPNGIGGTRLAMLPTELRDTVVDFTEGLMDWKQADAMRAELMKERSHFVNVYNEKVMQVPFNLFSDSKPKLPKDWPSPLHHKCSVKKCTFPNVPQPVEGRYTCLAETAVPCKGTYEVTSRDARAALAFFDGLVQKEQARIKAMAQLRVLRRRKDDEHFIRYQRQLDIYRALLKAVDDGDEATIHKYILSVDQPALGQSMHLWQEHIAEVRGQVPKLEQWIEELFVSKARGNN</sequence>
<keyword evidence="3" id="KW-1185">Reference proteome</keyword>
<dbReference type="PANTHER" id="PTHR33119">
    <property type="entry name" value="IFI3P"/>
    <property type="match status" value="1"/>
</dbReference>
<evidence type="ECO:0000313" key="2">
    <source>
        <dbReference type="EMBL" id="THH31497.1"/>
    </source>
</evidence>
<dbReference type="OrthoDB" id="415532at2759"/>
<proteinExistence type="predicted"/>
<dbReference type="Proteomes" id="UP000308730">
    <property type="component" value="Unassembled WGS sequence"/>
</dbReference>
<dbReference type="InterPro" id="IPR025340">
    <property type="entry name" value="DUF4246"/>
</dbReference>
<dbReference type="InterPro" id="IPR049192">
    <property type="entry name" value="DUF4246_C"/>
</dbReference>
<comment type="caution">
    <text evidence="2">The sequence shown here is derived from an EMBL/GenBank/DDBJ whole genome shotgun (WGS) entry which is preliminary data.</text>
</comment>
<evidence type="ECO:0000259" key="1">
    <source>
        <dbReference type="Pfam" id="PF14033"/>
    </source>
</evidence>
<accession>A0A4S4N0J7</accession>
<protein>
    <recommendedName>
        <fullName evidence="1">DUF4246 domain-containing protein</fullName>
    </recommendedName>
</protein>
<reference evidence="2 3" key="1">
    <citation type="submission" date="2019-02" db="EMBL/GenBank/DDBJ databases">
        <title>Genome sequencing of the rare red list fungi Antrodiella citrinella (Flaviporus citrinellus).</title>
        <authorList>
            <person name="Buettner E."/>
            <person name="Kellner H."/>
        </authorList>
    </citation>
    <scope>NUCLEOTIDE SEQUENCE [LARGE SCALE GENOMIC DNA]</scope>
    <source>
        <strain evidence="2 3">DSM 108506</strain>
    </source>
</reference>
<dbReference type="PANTHER" id="PTHR33119:SF1">
    <property type="entry name" value="FE2OG DIOXYGENASE DOMAIN-CONTAINING PROTEIN"/>
    <property type="match status" value="1"/>
</dbReference>
<dbReference type="EMBL" id="SGPM01000045">
    <property type="protein sequence ID" value="THH31497.1"/>
    <property type="molecule type" value="Genomic_DNA"/>
</dbReference>
<name>A0A4S4N0J7_9APHY</name>
<dbReference type="AlphaFoldDB" id="A0A4S4N0J7"/>
<feature type="domain" description="DUF4246" evidence="1">
    <location>
        <begin position="1"/>
        <end position="145"/>
    </location>
</feature>
<gene>
    <name evidence="2" type="ORF">EUX98_g2679</name>
</gene>
<organism evidence="2 3">
    <name type="scientific">Antrodiella citrinella</name>
    <dbReference type="NCBI Taxonomy" id="2447956"/>
    <lineage>
        <taxon>Eukaryota</taxon>
        <taxon>Fungi</taxon>
        <taxon>Dikarya</taxon>
        <taxon>Basidiomycota</taxon>
        <taxon>Agaricomycotina</taxon>
        <taxon>Agaricomycetes</taxon>
        <taxon>Polyporales</taxon>
        <taxon>Steccherinaceae</taxon>
        <taxon>Antrodiella</taxon>
    </lineage>
</organism>
<dbReference type="Pfam" id="PF14033">
    <property type="entry name" value="DUF4246"/>
    <property type="match status" value="1"/>
</dbReference>
<evidence type="ECO:0000313" key="3">
    <source>
        <dbReference type="Proteomes" id="UP000308730"/>
    </source>
</evidence>